<keyword evidence="10" id="KW-1185">Reference proteome</keyword>
<keyword evidence="3" id="KW-0964">Secreted</keyword>
<keyword evidence="6" id="KW-1015">Disulfide bond</keyword>
<dbReference type="InterPro" id="IPR017948">
    <property type="entry name" value="TGFb_CS"/>
</dbReference>
<organism evidence="10 11">
    <name type="scientific">Meloidogyne incognita</name>
    <name type="common">Southern root-knot nematode worm</name>
    <name type="synonym">Oxyuris incognita</name>
    <dbReference type="NCBI Taxonomy" id="6306"/>
    <lineage>
        <taxon>Eukaryota</taxon>
        <taxon>Metazoa</taxon>
        <taxon>Ecdysozoa</taxon>
        <taxon>Nematoda</taxon>
        <taxon>Chromadorea</taxon>
        <taxon>Rhabditida</taxon>
        <taxon>Tylenchina</taxon>
        <taxon>Tylenchomorpha</taxon>
        <taxon>Tylenchoidea</taxon>
        <taxon>Meloidogynidae</taxon>
        <taxon>Meloidogyninae</taxon>
        <taxon>Meloidogyne</taxon>
        <taxon>Meloidogyne incognita group</taxon>
    </lineage>
</organism>
<evidence type="ECO:0000256" key="7">
    <source>
        <dbReference type="ARBA" id="ARBA00023180"/>
    </source>
</evidence>
<comment type="subcellular location">
    <subcellularLocation>
        <location evidence="1">Secreted</location>
    </subcellularLocation>
</comment>
<dbReference type="Proteomes" id="UP000887563">
    <property type="component" value="Unplaced"/>
</dbReference>
<dbReference type="InterPro" id="IPR015615">
    <property type="entry name" value="TGF-beta-rel"/>
</dbReference>
<dbReference type="GO" id="GO:0005615">
    <property type="term" value="C:extracellular space"/>
    <property type="evidence" value="ECO:0007669"/>
    <property type="project" value="TreeGrafter"/>
</dbReference>
<feature type="domain" description="TGF-beta family profile" evidence="9">
    <location>
        <begin position="397"/>
        <end position="527"/>
    </location>
</feature>
<evidence type="ECO:0000256" key="8">
    <source>
        <dbReference type="RuleBase" id="RU000354"/>
    </source>
</evidence>
<sequence length="527" mass="61942">MFFDYFLSFLFLQFFNYNKLSIQSTNLQEEWLIPTKTSPLKTAELKFMKKLFENSNYKNNAVYGYEPKVLKKGQTNCRNANDENEEEEEFVLEFEINGINGKDKLLDAQLQLLLPETKNHHQQIVKHKYRHNAIFKHKKISKHLKKQKLFKINYFDIFVFFGNNCSKIEKLKLQKILPIEDENIFNLNNWFIFNVKEIIERNLKENKLYLIIKIKQNNLKIKKLPNFAYSHGPFLVVYTENNEIIEEENTKNNKRNKREIFHSKEGNNLQIQEHMDAVRRQAEYFAYGMALPQEQLPQIEDNNYLLKPIQNIPNKFENTKFALRRRKLKNRRKIKQKLPRKSSFDANDPMLGFGTNKSPWERSIKGNKFGNSFHDFKELEDNERDGMMMNKDEKNDKEKINIGIKSNGDAGSIIKKCSRHNLTVDIRDLGLDERIVAPKSFEAGYCAGSCEYPLDRSLRPSNHAIFQSLIVKLQSITNKNITTEQVTPSVCCAPDKFDSLTMLYFNENGNLVLKNFPRMIVLQCGCI</sequence>
<evidence type="ECO:0000256" key="1">
    <source>
        <dbReference type="ARBA" id="ARBA00004613"/>
    </source>
</evidence>
<evidence type="ECO:0000256" key="5">
    <source>
        <dbReference type="ARBA" id="ARBA00023030"/>
    </source>
</evidence>
<dbReference type="GO" id="GO:0005125">
    <property type="term" value="F:cytokine activity"/>
    <property type="evidence" value="ECO:0007669"/>
    <property type="project" value="TreeGrafter"/>
</dbReference>
<reference evidence="11" key="1">
    <citation type="submission" date="2022-11" db="UniProtKB">
        <authorList>
            <consortium name="WormBaseParasite"/>
        </authorList>
    </citation>
    <scope>IDENTIFICATION</scope>
</reference>
<protein>
    <submittedName>
        <fullName evidence="11">TGF-beta family profile domain-containing protein</fullName>
    </submittedName>
</protein>
<name>A0A914KTK1_MELIC</name>
<dbReference type="PANTHER" id="PTHR11848">
    <property type="entry name" value="TGF-BETA FAMILY"/>
    <property type="match status" value="1"/>
</dbReference>
<evidence type="ECO:0000259" key="9">
    <source>
        <dbReference type="PROSITE" id="PS51362"/>
    </source>
</evidence>
<dbReference type="Gene3D" id="2.10.90.10">
    <property type="entry name" value="Cystine-knot cytokines"/>
    <property type="match status" value="1"/>
</dbReference>
<comment type="similarity">
    <text evidence="2 8">Belongs to the TGF-beta family.</text>
</comment>
<dbReference type="AlphaFoldDB" id="A0A914KTK1"/>
<evidence type="ECO:0000313" key="11">
    <source>
        <dbReference type="WBParaSite" id="Minc3s00085g04049"/>
    </source>
</evidence>
<keyword evidence="5 8" id="KW-0339">Growth factor</keyword>
<dbReference type="FunFam" id="2.10.90.10:FF:000001">
    <property type="entry name" value="Bone morphogenetic protein 4"/>
    <property type="match status" value="1"/>
</dbReference>
<evidence type="ECO:0000256" key="3">
    <source>
        <dbReference type="ARBA" id="ARBA00022525"/>
    </source>
</evidence>
<evidence type="ECO:0000313" key="10">
    <source>
        <dbReference type="Proteomes" id="UP000887563"/>
    </source>
</evidence>
<dbReference type="PROSITE" id="PS51362">
    <property type="entry name" value="TGF_BETA_2"/>
    <property type="match status" value="1"/>
</dbReference>
<proteinExistence type="inferred from homology"/>
<dbReference type="Pfam" id="PF00019">
    <property type="entry name" value="TGF_beta"/>
    <property type="match status" value="1"/>
</dbReference>
<evidence type="ECO:0000256" key="4">
    <source>
        <dbReference type="ARBA" id="ARBA00022729"/>
    </source>
</evidence>
<evidence type="ECO:0000256" key="2">
    <source>
        <dbReference type="ARBA" id="ARBA00006656"/>
    </source>
</evidence>
<dbReference type="InterPro" id="IPR029034">
    <property type="entry name" value="Cystine-knot_cytokine"/>
</dbReference>
<keyword evidence="4" id="KW-0732">Signal</keyword>
<dbReference type="PROSITE" id="PS00250">
    <property type="entry name" value="TGF_BETA_1"/>
    <property type="match status" value="1"/>
</dbReference>
<accession>A0A914KTK1</accession>
<dbReference type="SUPFAM" id="SSF57501">
    <property type="entry name" value="Cystine-knot cytokines"/>
    <property type="match status" value="1"/>
</dbReference>
<dbReference type="GO" id="GO:0008083">
    <property type="term" value="F:growth factor activity"/>
    <property type="evidence" value="ECO:0007669"/>
    <property type="project" value="UniProtKB-KW"/>
</dbReference>
<keyword evidence="7" id="KW-0325">Glycoprotein</keyword>
<dbReference type="WBParaSite" id="Minc3s00085g04049">
    <property type="protein sequence ID" value="Minc3s00085g04049"/>
    <property type="gene ID" value="Minc3s00085g04049"/>
</dbReference>
<evidence type="ECO:0000256" key="6">
    <source>
        <dbReference type="ARBA" id="ARBA00023157"/>
    </source>
</evidence>
<dbReference type="InterPro" id="IPR001839">
    <property type="entry name" value="TGF-b_C"/>
</dbReference>
<dbReference type="SMART" id="SM00204">
    <property type="entry name" value="TGFB"/>
    <property type="match status" value="1"/>
</dbReference>